<dbReference type="EnsemblProtists" id="EOD17061">
    <property type="protein sequence ID" value="EOD17061"/>
    <property type="gene ID" value="EMIHUDRAFT_78486"/>
</dbReference>
<dbReference type="KEGG" id="ehx:EMIHUDRAFT_78486"/>
<reference evidence="8" key="2">
    <citation type="submission" date="2024-10" db="UniProtKB">
        <authorList>
            <consortium name="EnsemblProtists"/>
        </authorList>
    </citation>
    <scope>IDENTIFICATION</scope>
</reference>
<comment type="subcellular location">
    <subcellularLocation>
        <location evidence="1">Membrane</location>
        <topology evidence="1">Multi-pass membrane protein</topology>
    </subcellularLocation>
</comment>
<keyword evidence="9" id="KW-1185">Reference proteome</keyword>
<dbReference type="PaxDb" id="2903-EOD17061"/>
<sequence>MDDCLQQLLNNTTAFLETECPKLFVSKAIGYAVIAGSALVKLPQILKIHRAGSVAGISHASVLFEFVATLVNVSYFLPLGYPFSTWGENAFLLAQ</sequence>
<dbReference type="InterPro" id="IPR006603">
    <property type="entry name" value="PQ-loop_rpt"/>
</dbReference>
<evidence type="ECO:0000256" key="2">
    <source>
        <dbReference type="ARBA" id="ARBA00022448"/>
    </source>
</evidence>
<reference evidence="9" key="1">
    <citation type="journal article" date="2013" name="Nature">
        <title>Pan genome of the phytoplankton Emiliania underpins its global distribution.</title>
        <authorList>
            <person name="Read B.A."/>
            <person name="Kegel J."/>
            <person name="Klute M.J."/>
            <person name="Kuo A."/>
            <person name="Lefebvre S.C."/>
            <person name="Maumus F."/>
            <person name="Mayer C."/>
            <person name="Miller J."/>
            <person name="Monier A."/>
            <person name="Salamov A."/>
            <person name="Young J."/>
            <person name="Aguilar M."/>
            <person name="Claverie J.M."/>
            <person name="Frickenhaus S."/>
            <person name="Gonzalez K."/>
            <person name="Herman E.K."/>
            <person name="Lin Y.C."/>
            <person name="Napier J."/>
            <person name="Ogata H."/>
            <person name="Sarno A.F."/>
            <person name="Shmutz J."/>
            <person name="Schroeder D."/>
            <person name="de Vargas C."/>
            <person name="Verret F."/>
            <person name="von Dassow P."/>
            <person name="Valentin K."/>
            <person name="Van de Peer Y."/>
            <person name="Wheeler G."/>
            <person name="Dacks J.B."/>
            <person name="Delwiche C.F."/>
            <person name="Dyhrman S.T."/>
            <person name="Glockner G."/>
            <person name="John U."/>
            <person name="Richards T."/>
            <person name="Worden A.Z."/>
            <person name="Zhang X."/>
            <person name="Grigoriev I.V."/>
            <person name="Allen A.E."/>
            <person name="Bidle K."/>
            <person name="Borodovsky M."/>
            <person name="Bowler C."/>
            <person name="Brownlee C."/>
            <person name="Cock J.M."/>
            <person name="Elias M."/>
            <person name="Gladyshev V.N."/>
            <person name="Groth M."/>
            <person name="Guda C."/>
            <person name="Hadaegh A."/>
            <person name="Iglesias-Rodriguez M.D."/>
            <person name="Jenkins J."/>
            <person name="Jones B.M."/>
            <person name="Lawson T."/>
            <person name="Leese F."/>
            <person name="Lindquist E."/>
            <person name="Lobanov A."/>
            <person name="Lomsadze A."/>
            <person name="Malik S.B."/>
            <person name="Marsh M.E."/>
            <person name="Mackinder L."/>
            <person name="Mock T."/>
            <person name="Mueller-Roeber B."/>
            <person name="Pagarete A."/>
            <person name="Parker M."/>
            <person name="Probert I."/>
            <person name="Quesneville H."/>
            <person name="Raines C."/>
            <person name="Rensing S.A."/>
            <person name="Riano-Pachon D.M."/>
            <person name="Richier S."/>
            <person name="Rokitta S."/>
            <person name="Shiraiwa Y."/>
            <person name="Soanes D.M."/>
            <person name="van der Giezen M."/>
            <person name="Wahlund T.M."/>
            <person name="Williams B."/>
            <person name="Wilson W."/>
            <person name="Wolfe G."/>
            <person name="Wurch L.L."/>
        </authorList>
    </citation>
    <scope>NUCLEOTIDE SEQUENCE</scope>
</reference>
<dbReference type="Pfam" id="PF04193">
    <property type="entry name" value="PQ-loop"/>
    <property type="match status" value="1"/>
</dbReference>
<keyword evidence="5" id="KW-1133">Transmembrane helix</keyword>
<dbReference type="InterPro" id="IPR016817">
    <property type="entry name" value="MannP-dilichol_defect-1"/>
</dbReference>
<dbReference type="GeneID" id="17263211"/>
<dbReference type="Gene3D" id="1.20.1280.290">
    <property type="match status" value="1"/>
</dbReference>
<keyword evidence="4" id="KW-0677">Repeat</keyword>
<dbReference type="GO" id="GO:0016020">
    <property type="term" value="C:membrane"/>
    <property type="evidence" value="ECO:0007669"/>
    <property type="project" value="UniProtKB-SubCell"/>
</dbReference>
<evidence type="ECO:0000256" key="7">
    <source>
        <dbReference type="ARBA" id="ARBA00038475"/>
    </source>
</evidence>
<evidence type="ECO:0000256" key="6">
    <source>
        <dbReference type="ARBA" id="ARBA00023136"/>
    </source>
</evidence>
<dbReference type="eggNOG" id="KOG3211">
    <property type="taxonomic scope" value="Eukaryota"/>
</dbReference>
<proteinExistence type="inferred from homology"/>
<evidence type="ECO:0000256" key="4">
    <source>
        <dbReference type="ARBA" id="ARBA00022737"/>
    </source>
</evidence>
<name>A0A0D3J0M6_EMIH1</name>
<dbReference type="RefSeq" id="XP_005769490.1">
    <property type="nucleotide sequence ID" value="XM_005769433.1"/>
</dbReference>
<dbReference type="HOGENOM" id="CLU_124504_1_0_1"/>
<dbReference type="Proteomes" id="UP000013827">
    <property type="component" value="Unassembled WGS sequence"/>
</dbReference>
<evidence type="ECO:0000313" key="9">
    <source>
        <dbReference type="Proteomes" id="UP000013827"/>
    </source>
</evidence>
<evidence type="ECO:0000256" key="1">
    <source>
        <dbReference type="ARBA" id="ARBA00004141"/>
    </source>
</evidence>
<accession>A0A0D3J0M6</accession>
<dbReference type="PANTHER" id="PTHR12226:SF2">
    <property type="entry name" value="MANNOSE-P-DOLICHOL UTILIZATION DEFECT 1 PROTEIN"/>
    <property type="match status" value="1"/>
</dbReference>
<evidence type="ECO:0008006" key="10">
    <source>
        <dbReference type="Google" id="ProtNLM"/>
    </source>
</evidence>
<dbReference type="AlphaFoldDB" id="A0A0D3J0M6"/>
<comment type="similarity">
    <text evidence="7">Belongs to the MPDU1 (TC 2.A.43.3) family.</text>
</comment>
<organism evidence="8 9">
    <name type="scientific">Emiliania huxleyi (strain CCMP1516)</name>
    <dbReference type="NCBI Taxonomy" id="280463"/>
    <lineage>
        <taxon>Eukaryota</taxon>
        <taxon>Haptista</taxon>
        <taxon>Haptophyta</taxon>
        <taxon>Prymnesiophyceae</taxon>
        <taxon>Isochrysidales</taxon>
        <taxon>Noelaerhabdaceae</taxon>
        <taxon>Emiliania</taxon>
    </lineage>
</organism>
<keyword evidence="6" id="KW-0472">Membrane</keyword>
<protein>
    <recommendedName>
        <fullName evidence="10">Mannose-P-dolichol utilization defect 1 protein homolog</fullName>
    </recommendedName>
</protein>
<evidence type="ECO:0000256" key="5">
    <source>
        <dbReference type="ARBA" id="ARBA00022989"/>
    </source>
</evidence>
<keyword evidence="2" id="KW-0813">Transport</keyword>
<evidence type="ECO:0000256" key="3">
    <source>
        <dbReference type="ARBA" id="ARBA00022692"/>
    </source>
</evidence>
<dbReference type="PANTHER" id="PTHR12226">
    <property type="entry name" value="MANNOSE-P-DOLICHOL UTILIZATION DEFECT 1 LEC35 -RELATED"/>
    <property type="match status" value="1"/>
</dbReference>
<dbReference type="SMART" id="SM00679">
    <property type="entry name" value="CTNS"/>
    <property type="match status" value="1"/>
</dbReference>
<evidence type="ECO:0000313" key="8">
    <source>
        <dbReference type="EnsemblProtists" id="EOD17061"/>
    </source>
</evidence>
<keyword evidence="3" id="KW-0812">Transmembrane</keyword>